<comment type="caution">
    <text evidence="1">The sequence shown here is derived from an EMBL/GenBank/DDBJ whole genome shotgun (WGS) entry which is preliminary data.</text>
</comment>
<reference evidence="1 2" key="1">
    <citation type="submission" date="2020-08" db="EMBL/GenBank/DDBJ databases">
        <title>Sequencing the genomes of 1000 actinobacteria strains.</title>
        <authorList>
            <person name="Klenk H.-P."/>
        </authorList>
    </citation>
    <scope>NUCLEOTIDE SEQUENCE [LARGE SCALE GENOMIC DNA]</scope>
    <source>
        <strain evidence="1 2">DSM 41654</strain>
    </source>
</reference>
<dbReference type="EMBL" id="JACHJV010000001">
    <property type="protein sequence ID" value="MBB4921487.1"/>
    <property type="molecule type" value="Genomic_DNA"/>
</dbReference>
<gene>
    <name evidence="1" type="ORF">FHR34_000480</name>
</gene>
<protein>
    <submittedName>
        <fullName evidence="1">Uncharacterized protein</fullName>
    </submittedName>
</protein>
<evidence type="ECO:0000313" key="1">
    <source>
        <dbReference type="EMBL" id="MBB4921487.1"/>
    </source>
</evidence>
<evidence type="ECO:0000313" key="2">
    <source>
        <dbReference type="Proteomes" id="UP000540506"/>
    </source>
</evidence>
<organism evidence="1 2">
    <name type="scientific">Kitasatospora kifunensis</name>
    <name type="common">Streptomyces kifunensis</name>
    <dbReference type="NCBI Taxonomy" id="58351"/>
    <lineage>
        <taxon>Bacteria</taxon>
        <taxon>Bacillati</taxon>
        <taxon>Actinomycetota</taxon>
        <taxon>Actinomycetes</taxon>
        <taxon>Kitasatosporales</taxon>
        <taxon>Streptomycetaceae</taxon>
        <taxon>Kitasatospora</taxon>
    </lineage>
</organism>
<proteinExistence type="predicted"/>
<dbReference type="RefSeq" id="WP_184933812.1">
    <property type="nucleotide sequence ID" value="NZ_JACHJV010000001.1"/>
</dbReference>
<sequence>MAEELTVLAEAGAAALVTAMATDLWQGTREAVVGLFRRADRGQRGAVEVRLDRNAALVRAAASPDAVRRALFAFWAQELAALLRQAPSCREPLAQLAGRVSAALSEDHWELAFD</sequence>
<dbReference type="AlphaFoldDB" id="A0A7W7QXC5"/>
<dbReference type="Proteomes" id="UP000540506">
    <property type="component" value="Unassembled WGS sequence"/>
</dbReference>
<keyword evidence="2" id="KW-1185">Reference proteome</keyword>
<accession>A0A7W7QXC5</accession>
<name>A0A7W7QXC5_KITKI</name>